<reference evidence="2" key="1">
    <citation type="submission" date="2022-06" db="EMBL/GenBank/DDBJ databases">
        <title>Aquibacillus sp. a new bacterium isolated from soil saline samples.</title>
        <authorList>
            <person name="Galisteo C."/>
            <person name="De La Haba R."/>
            <person name="Sanchez-Porro C."/>
            <person name="Ventosa A."/>
        </authorList>
    </citation>
    <scope>NUCLEOTIDE SEQUENCE</scope>
    <source>
        <strain evidence="2">3ASR75-54</strain>
    </source>
</reference>
<keyword evidence="1" id="KW-0472">Membrane</keyword>
<evidence type="ECO:0000256" key="1">
    <source>
        <dbReference type="SAM" id="Phobius"/>
    </source>
</evidence>
<accession>A0A9X3WGL4</accession>
<keyword evidence="1" id="KW-1133">Transmembrane helix</keyword>
<evidence type="ECO:0000313" key="2">
    <source>
        <dbReference type="EMBL" id="MDC3418263.1"/>
    </source>
</evidence>
<evidence type="ECO:0000313" key="3">
    <source>
        <dbReference type="Proteomes" id="UP001145069"/>
    </source>
</evidence>
<comment type="caution">
    <text evidence="2">The sequence shown here is derived from an EMBL/GenBank/DDBJ whole genome shotgun (WGS) entry which is preliminary data.</text>
</comment>
<sequence>MIPLGLSGLAGTLAVTLAPYRIWFIAITVIMLAVAHLLVWQQKNSSEKTKKLLWISTIVSLTMLIFTLFSQGL</sequence>
<dbReference type="EMBL" id="JAMQKC010000022">
    <property type="protein sequence ID" value="MDC3418263.1"/>
    <property type="molecule type" value="Genomic_DNA"/>
</dbReference>
<gene>
    <name evidence="2" type="ORF">NC799_15350</name>
</gene>
<feature type="transmembrane region" description="Helical" evidence="1">
    <location>
        <begin position="20"/>
        <end position="40"/>
    </location>
</feature>
<keyword evidence="3" id="KW-1185">Reference proteome</keyword>
<organism evidence="2 3">
    <name type="scientific">Aquibacillus salsiterrae</name>
    <dbReference type="NCBI Taxonomy" id="2950439"/>
    <lineage>
        <taxon>Bacteria</taxon>
        <taxon>Bacillati</taxon>
        <taxon>Bacillota</taxon>
        <taxon>Bacilli</taxon>
        <taxon>Bacillales</taxon>
        <taxon>Bacillaceae</taxon>
        <taxon>Aquibacillus</taxon>
    </lineage>
</organism>
<name>A0A9X3WGL4_9BACI</name>
<keyword evidence="1" id="KW-0812">Transmembrane</keyword>
<protein>
    <submittedName>
        <fullName evidence="2">Uncharacterized protein</fullName>
    </submittedName>
</protein>
<feature type="transmembrane region" description="Helical" evidence="1">
    <location>
        <begin position="52"/>
        <end position="70"/>
    </location>
</feature>
<proteinExistence type="predicted"/>
<dbReference type="AlphaFoldDB" id="A0A9X3WGL4"/>
<dbReference type="Proteomes" id="UP001145069">
    <property type="component" value="Unassembled WGS sequence"/>
</dbReference>